<evidence type="ECO:0000313" key="2">
    <source>
        <dbReference type="EMBL" id="PIK42435.1"/>
    </source>
</evidence>
<feature type="region of interest" description="Disordered" evidence="1">
    <location>
        <begin position="1"/>
        <end position="232"/>
    </location>
</feature>
<dbReference type="EMBL" id="MRZV01000935">
    <property type="protein sequence ID" value="PIK42435.1"/>
    <property type="molecule type" value="Genomic_DNA"/>
</dbReference>
<dbReference type="Proteomes" id="UP000230750">
    <property type="component" value="Unassembled WGS sequence"/>
</dbReference>
<gene>
    <name evidence="2" type="ORF">BSL78_20694</name>
</gene>
<evidence type="ECO:0000313" key="3">
    <source>
        <dbReference type="Proteomes" id="UP000230750"/>
    </source>
</evidence>
<feature type="compositionally biased region" description="Basic and acidic residues" evidence="1">
    <location>
        <begin position="70"/>
        <end position="83"/>
    </location>
</feature>
<feature type="non-terminal residue" evidence="2">
    <location>
        <position position="1"/>
    </location>
</feature>
<accession>A0A2G8K399</accession>
<feature type="compositionally biased region" description="Low complexity" evidence="1">
    <location>
        <begin position="218"/>
        <end position="232"/>
    </location>
</feature>
<proteinExistence type="predicted"/>
<comment type="caution">
    <text evidence="2">The sequence shown here is derived from an EMBL/GenBank/DDBJ whole genome shotgun (WGS) entry which is preliminary data.</text>
</comment>
<sequence length="262" mass="29109">RAKAILPGGISGAFDYDSDEDDDDDNNSLSSKEEGVSPDRTLTPPRTPPKDPTEVNKGAQIQSSPAAGRKTNDPDPLSPDHRPVQTFQRHSNHYFETSPAMPVMPTKVEPPKPLAGPRGPPPAADDKRNPKNGKTYSLKDGPLNRPSSGNMYGRPQTAYPQTREHAAEVASHRVDAEDRPNSFIFGDLPDKTPRKQNGRSSQTWSPQKHHEDRDSDELSLSTLSSHSSVSLASEVLERAKKRRDDFWGRRCDEVEPRWCRSQ</sequence>
<keyword evidence="3" id="KW-1185">Reference proteome</keyword>
<dbReference type="AlphaFoldDB" id="A0A2G8K399"/>
<feature type="compositionally biased region" description="Pro residues" evidence="1">
    <location>
        <begin position="111"/>
        <end position="123"/>
    </location>
</feature>
<organism evidence="2 3">
    <name type="scientific">Stichopus japonicus</name>
    <name type="common">Sea cucumber</name>
    <dbReference type="NCBI Taxonomy" id="307972"/>
    <lineage>
        <taxon>Eukaryota</taxon>
        <taxon>Metazoa</taxon>
        <taxon>Echinodermata</taxon>
        <taxon>Eleutherozoa</taxon>
        <taxon>Echinozoa</taxon>
        <taxon>Holothuroidea</taxon>
        <taxon>Aspidochirotacea</taxon>
        <taxon>Aspidochirotida</taxon>
        <taxon>Stichopodidae</taxon>
        <taxon>Apostichopus</taxon>
    </lineage>
</organism>
<name>A0A2G8K399_STIJA</name>
<evidence type="ECO:0000256" key="1">
    <source>
        <dbReference type="SAM" id="MobiDB-lite"/>
    </source>
</evidence>
<feature type="compositionally biased region" description="Basic and acidic residues" evidence="1">
    <location>
        <begin position="162"/>
        <end position="180"/>
    </location>
</feature>
<protein>
    <submittedName>
        <fullName evidence="2">Putative nuclear protein MDM1 isoform X2</fullName>
    </submittedName>
</protein>
<reference evidence="2 3" key="1">
    <citation type="journal article" date="2017" name="PLoS Biol.">
        <title>The sea cucumber genome provides insights into morphological evolution and visceral regeneration.</title>
        <authorList>
            <person name="Zhang X."/>
            <person name="Sun L."/>
            <person name="Yuan J."/>
            <person name="Sun Y."/>
            <person name="Gao Y."/>
            <person name="Zhang L."/>
            <person name="Li S."/>
            <person name="Dai H."/>
            <person name="Hamel J.F."/>
            <person name="Liu C."/>
            <person name="Yu Y."/>
            <person name="Liu S."/>
            <person name="Lin W."/>
            <person name="Guo K."/>
            <person name="Jin S."/>
            <person name="Xu P."/>
            <person name="Storey K.B."/>
            <person name="Huan P."/>
            <person name="Zhang T."/>
            <person name="Zhou Y."/>
            <person name="Zhang J."/>
            <person name="Lin C."/>
            <person name="Li X."/>
            <person name="Xing L."/>
            <person name="Huo D."/>
            <person name="Sun M."/>
            <person name="Wang L."/>
            <person name="Mercier A."/>
            <person name="Li F."/>
            <person name="Yang H."/>
            <person name="Xiang J."/>
        </authorList>
    </citation>
    <scope>NUCLEOTIDE SEQUENCE [LARGE SCALE GENOMIC DNA]</scope>
    <source>
        <strain evidence="2">Shaxun</strain>
        <tissue evidence="2">Muscle</tissue>
    </source>
</reference>
<feature type="compositionally biased region" description="Acidic residues" evidence="1">
    <location>
        <begin position="16"/>
        <end position="26"/>
    </location>
</feature>